<evidence type="ECO:0000256" key="6">
    <source>
        <dbReference type="ARBA" id="ARBA00023027"/>
    </source>
</evidence>
<gene>
    <name evidence="9" type="ORF">QBC42DRAFT_296289</name>
</gene>
<dbReference type="InterPro" id="IPR036866">
    <property type="entry name" value="RibonucZ/Hydroxyglut_hydro"/>
</dbReference>
<dbReference type="PANTHER" id="PTHR22981:SF7">
    <property type="entry name" value="3-HYDROXYISOBUTYRATE DEHYDROGENASE, MITOCHONDRIAL"/>
    <property type="match status" value="1"/>
</dbReference>
<dbReference type="CDD" id="cd07730">
    <property type="entry name" value="metallo-hydrolase-like_MBL-fold"/>
    <property type="match status" value="1"/>
</dbReference>
<protein>
    <recommendedName>
        <fullName evidence="3">3-hydroxyisobutyrate dehydrogenase</fullName>
        <ecNumber evidence="3">1.1.1.31</ecNumber>
    </recommendedName>
</protein>
<dbReference type="GO" id="GO:0008442">
    <property type="term" value="F:3-hydroxyisobutyrate dehydrogenase activity"/>
    <property type="evidence" value="ECO:0007669"/>
    <property type="project" value="UniProtKB-EC"/>
</dbReference>
<dbReference type="GO" id="GO:0050661">
    <property type="term" value="F:NADP binding"/>
    <property type="evidence" value="ECO:0007669"/>
    <property type="project" value="InterPro"/>
</dbReference>
<name>A0AAV9HTM6_9PEZI</name>
<dbReference type="Gene3D" id="3.40.50.720">
    <property type="entry name" value="NAD(P)-binding Rossmann-like Domain"/>
    <property type="match status" value="1"/>
</dbReference>
<dbReference type="SUPFAM" id="SSF56281">
    <property type="entry name" value="Metallo-hydrolase/oxidoreductase"/>
    <property type="match status" value="1"/>
</dbReference>
<dbReference type="InterPro" id="IPR001279">
    <property type="entry name" value="Metallo-B-lactamas"/>
</dbReference>
<dbReference type="PANTHER" id="PTHR22981">
    <property type="entry name" value="3-HYDROXYISOBUTYRATE DEHYDROGENASE-RELATED"/>
    <property type="match status" value="1"/>
</dbReference>
<dbReference type="EC" id="1.1.1.31" evidence="3"/>
<evidence type="ECO:0000256" key="1">
    <source>
        <dbReference type="ARBA" id="ARBA00005109"/>
    </source>
</evidence>
<keyword evidence="5" id="KW-0560">Oxidoreductase</keyword>
<comment type="pathway">
    <text evidence="1">Amino-acid degradation; L-valine degradation.</text>
</comment>
<evidence type="ECO:0000256" key="2">
    <source>
        <dbReference type="ARBA" id="ARBA00006013"/>
    </source>
</evidence>
<dbReference type="FunFam" id="1.10.1040.10:FF:000056">
    <property type="entry name" value="3-hydroxyisobutyrate dehydrogenase a"/>
    <property type="match status" value="1"/>
</dbReference>
<comment type="caution">
    <text evidence="9">The sequence shown here is derived from an EMBL/GenBank/DDBJ whole genome shotgun (WGS) entry which is preliminary data.</text>
</comment>
<keyword evidence="4" id="KW-0101">Branched-chain amino acid catabolism</keyword>
<dbReference type="Pfam" id="PF14833">
    <property type="entry name" value="NAD_binding_11"/>
    <property type="match status" value="1"/>
</dbReference>
<dbReference type="SMART" id="SM00849">
    <property type="entry name" value="Lactamase_B"/>
    <property type="match status" value="1"/>
</dbReference>
<keyword evidence="10" id="KW-1185">Reference proteome</keyword>
<accession>A0AAV9HTM6</accession>
<dbReference type="Pfam" id="PF03446">
    <property type="entry name" value="NAD_binding_2"/>
    <property type="match status" value="1"/>
</dbReference>
<comment type="catalytic activity">
    <reaction evidence="7">
        <text>3-hydroxy-2-methylpropanoate + NAD(+) = 2-methyl-3-oxopropanoate + NADH + H(+)</text>
        <dbReference type="Rhea" id="RHEA:17681"/>
        <dbReference type="ChEBI" id="CHEBI:11805"/>
        <dbReference type="ChEBI" id="CHEBI:15378"/>
        <dbReference type="ChEBI" id="CHEBI:57540"/>
        <dbReference type="ChEBI" id="CHEBI:57700"/>
        <dbReference type="ChEBI" id="CHEBI:57945"/>
        <dbReference type="EC" id="1.1.1.31"/>
    </reaction>
</comment>
<evidence type="ECO:0000256" key="4">
    <source>
        <dbReference type="ARBA" id="ARBA00022456"/>
    </source>
</evidence>
<organism evidence="9 10">
    <name type="scientific">Cladorrhinum samala</name>
    <dbReference type="NCBI Taxonomy" id="585594"/>
    <lineage>
        <taxon>Eukaryota</taxon>
        <taxon>Fungi</taxon>
        <taxon>Dikarya</taxon>
        <taxon>Ascomycota</taxon>
        <taxon>Pezizomycotina</taxon>
        <taxon>Sordariomycetes</taxon>
        <taxon>Sordariomycetidae</taxon>
        <taxon>Sordariales</taxon>
        <taxon>Podosporaceae</taxon>
        <taxon>Cladorrhinum</taxon>
    </lineage>
</organism>
<sequence>MTDNVLVTVSALDAGHLTLPERLFVTDAVPDKRSTVPSLSFLIQHPCSGNIIFDLGIKRNIQDYTPAQQAHISQRQPTITSPDCADSLRKNAKPLDPARDIDYIILSHVHWDHVGTPSDFPNSTFLVGSGTQDLLKNGGGPLYPAELFNDDELPFGRTVEFPPAAASSATGPKHTSLPSSTLAKLPDAYEWEWKPLSTFPATLDLFGDGSIRVIDAPGHLYGHVNLLCRIAQHKYVYLGGDCCHDPRILSGEKGIALYDDGKGGLGVMGYPMAKNLRAGLGPDKTLLICDVNTEALTRFEAETKGQGPVETITNGHEAAKAADVVITMLPSSAAVKSVYLDPSTGILSGALASPPDSPKLIMECGTIESDTILSVAKASRETSPALPSLTFVDAPVSGGPMGAENATLTFMVGCAPASSDKVFPQVKSLLRHMGNPDGIFLCGDVGAGTAFKIINNYLSAITSLAASEALNIGVKAGLDPKLLTDVINASGGQCWVTSKSNPVPGVQEGVPSSRGYEGGFRVELCAKVLGMGTKLAADVGARTVLDRPTLDAFAEVIADERYKGKDARVVYKWLNDQ</sequence>
<dbReference type="SUPFAM" id="SSF48179">
    <property type="entry name" value="6-phosphogluconate dehydrogenase C-terminal domain-like"/>
    <property type="match status" value="1"/>
</dbReference>
<dbReference type="EMBL" id="MU864964">
    <property type="protein sequence ID" value="KAK4463003.1"/>
    <property type="molecule type" value="Genomic_DNA"/>
</dbReference>
<evidence type="ECO:0000256" key="7">
    <source>
        <dbReference type="ARBA" id="ARBA00049197"/>
    </source>
</evidence>
<dbReference type="AlphaFoldDB" id="A0AAV9HTM6"/>
<dbReference type="GO" id="GO:0005739">
    <property type="term" value="C:mitochondrion"/>
    <property type="evidence" value="ECO:0007669"/>
    <property type="project" value="TreeGrafter"/>
</dbReference>
<evidence type="ECO:0000313" key="10">
    <source>
        <dbReference type="Proteomes" id="UP001321749"/>
    </source>
</evidence>
<feature type="domain" description="Metallo-beta-lactamase" evidence="8">
    <location>
        <begin position="37"/>
        <end position="291"/>
    </location>
</feature>
<proteinExistence type="inferred from homology"/>
<dbReference type="InterPro" id="IPR013328">
    <property type="entry name" value="6PGD_dom2"/>
</dbReference>
<evidence type="ECO:0000313" key="9">
    <source>
        <dbReference type="EMBL" id="KAK4463003.1"/>
    </source>
</evidence>
<dbReference type="InterPro" id="IPR006115">
    <property type="entry name" value="6PGDH_NADP-bd"/>
</dbReference>
<dbReference type="Gene3D" id="3.60.15.10">
    <property type="entry name" value="Ribonuclease Z/Hydroxyacylglutathione hydrolase-like"/>
    <property type="match status" value="1"/>
</dbReference>
<comment type="similarity">
    <text evidence="2">Belongs to the HIBADH-related family. 3-hydroxyisobutyrate dehydrogenase subfamily.</text>
</comment>
<dbReference type="GO" id="GO:0006574">
    <property type="term" value="P:L-valine catabolic process"/>
    <property type="evidence" value="ECO:0007669"/>
    <property type="project" value="TreeGrafter"/>
</dbReference>
<dbReference type="GO" id="GO:0051287">
    <property type="term" value="F:NAD binding"/>
    <property type="evidence" value="ECO:0007669"/>
    <property type="project" value="InterPro"/>
</dbReference>
<evidence type="ECO:0000256" key="3">
    <source>
        <dbReference type="ARBA" id="ARBA00012991"/>
    </source>
</evidence>
<dbReference type="Pfam" id="PF00753">
    <property type="entry name" value="Lactamase_B"/>
    <property type="match status" value="1"/>
</dbReference>
<dbReference type="InterPro" id="IPR029154">
    <property type="entry name" value="HIBADH-like_NADP-bd"/>
</dbReference>
<dbReference type="InterPro" id="IPR036291">
    <property type="entry name" value="NAD(P)-bd_dom_sf"/>
</dbReference>
<dbReference type="InterPro" id="IPR008927">
    <property type="entry name" value="6-PGluconate_DH-like_C_sf"/>
</dbReference>
<evidence type="ECO:0000259" key="8">
    <source>
        <dbReference type="SMART" id="SM00849"/>
    </source>
</evidence>
<reference evidence="9" key="2">
    <citation type="submission" date="2023-06" db="EMBL/GenBank/DDBJ databases">
        <authorList>
            <consortium name="Lawrence Berkeley National Laboratory"/>
            <person name="Mondo S.J."/>
            <person name="Hensen N."/>
            <person name="Bonometti L."/>
            <person name="Westerberg I."/>
            <person name="Brannstrom I.O."/>
            <person name="Guillou S."/>
            <person name="Cros-Aarteil S."/>
            <person name="Calhoun S."/>
            <person name="Haridas S."/>
            <person name="Kuo A."/>
            <person name="Pangilinan J."/>
            <person name="Riley R."/>
            <person name="Labutti K."/>
            <person name="Andreopoulos B."/>
            <person name="Lipzen A."/>
            <person name="Chen C."/>
            <person name="Yanf M."/>
            <person name="Daum C."/>
            <person name="Ng V."/>
            <person name="Clum A."/>
            <person name="Steindorff A."/>
            <person name="Ohm R."/>
            <person name="Martin F."/>
            <person name="Silar P."/>
            <person name="Natvig D."/>
            <person name="Lalanne C."/>
            <person name="Gautier V."/>
            <person name="Ament-Velasquez S.L."/>
            <person name="Kruys A."/>
            <person name="Hutchinson M.I."/>
            <person name="Powell A.J."/>
            <person name="Barry K."/>
            <person name="Miller A.N."/>
            <person name="Grigoriev I.V."/>
            <person name="Debuchy R."/>
            <person name="Gladieux P."/>
            <person name="Thoren M.H."/>
            <person name="Johannesson H."/>
        </authorList>
    </citation>
    <scope>NUCLEOTIDE SEQUENCE</scope>
    <source>
        <strain evidence="9">PSN324</strain>
    </source>
</reference>
<dbReference type="Proteomes" id="UP001321749">
    <property type="component" value="Unassembled WGS sequence"/>
</dbReference>
<dbReference type="Gene3D" id="1.10.1040.10">
    <property type="entry name" value="N-(1-d-carboxylethyl)-l-norvaline Dehydrogenase, domain 2"/>
    <property type="match status" value="1"/>
</dbReference>
<reference evidence="9" key="1">
    <citation type="journal article" date="2023" name="Mol. Phylogenet. Evol.">
        <title>Genome-scale phylogeny and comparative genomics of the fungal order Sordariales.</title>
        <authorList>
            <person name="Hensen N."/>
            <person name="Bonometti L."/>
            <person name="Westerberg I."/>
            <person name="Brannstrom I.O."/>
            <person name="Guillou S."/>
            <person name="Cros-Aarteil S."/>
            <person name="Calhoun S."/>
            <person name="Haridas S."/>
            <person name="Kuo A."/>
            <person name="Mondo S."/>
            <person name="Pangilinan J."/>
            <person name="Riley R."/>
            <person name="LaButti K."/>
            <person name="Andreopoulos B."/>
            <person name="Lipzen A."/>
            <person name="Chen C."/>
            <person name="Yan M."/>
            <person name="Daum C."/>
            <person name="Ng V."/>
            <person name="Clum A."/>
            <person name="Steindorff A."/>
            <person name="Ohm R.A."/>
            <person name="Martin F."/>
            <person name="Silar P."/>
            <person name="Natvig D.O."/>
            <person name="Lalanne C."/>
            <person name="Gautier V."/>
            <person name="Ament-Velasquez S.L."/>
            <person name="Kruys A."/>
            <person name="Hutchinson M.I."/>
            <person name="Powell A.J."/>
            <person name="Barry K."/>
            <person name="Miller A.N."/>
            <person name="Grigoriev I.V."/>
            <person name="Debuchy R."/>
            <person name="Gladieux P."/>
            <person name="Hiltunen Thoren M."/>
            <person name="Johannesson H."/>
        </authorList>
    </citation>
    <scope>NUCLEOTIDE SEQUENCE</scope>
    <source>
        <strain evidence="9">PSN324</strain>
    </source>
</reference>
<dbReference type="SUPFAM" id="SSF51735">
    <property type="entry name" value="NAD(P)-binding Rossmann-fold domains"/>
    <property type="match status" value="1"/>
</dbReference>
<evidence type="ECO:0000256" key="5">
    <source>
        <dbReference type="ARBA" id="ARBA00023002"/>
    </source>
</evidence>
<keyword evidence="6" id="KW-0520">NAD</keyword>